<dbReference type="Gene3D" id="2.60.40.10">
    <property type="entry name" value="Immunoglobulins"/>
    <property type="match status" value="1"/>
</dbReference>
<keyword evidence="5" id="KW-0624">Polysaccharide degradation</keyword>
<evidence type="ECO:0000256" key="4">
    <source>
        <dbReference type="ARBA" id="ARBA00023295"/>
    </source>
</evidence>
<dbReference type="InterPro" id="IPR001701">
    <property type="entry name" value="Glyco_hydro_9"/>
</dbReference>
<dbReference type="GO" id="GO:0016810">
    <property type="term" value="F:hydrolase activity, acting on carbon-nitrogen (but not peptide) bonds"/>
    <property type="evidence" value="ECO:0007669"/>
    <property type="project" value="InterPro"/>
</dbReference>
<feature type="domain" description="NodB homology" evidence="6">
    <location>
        <begin position="604"/>
        <end position="814"/>
    </location>
</feature>
<dbReference type="SUPFAM" id="SSF81296">
    <property type="entry name" value="E set domains"/>
    <property type="match status" value="1"/>
</dbReference>
<dbReference type="InterPro" id="IPR012341">
    <property type="entry name" value="6hp_glycosidase-like_sf"/>
</dbReference>
<dbReference type="InterPro" id="IPR014756">
    <property type="entry name" value="Ig_E-set"/>
</dbReference>
<evidence type="ECO:0000313" key="8">
    <source>
        <dbReference type="Proteomes" id="UP000304900"/>
    </source>
</evidence>
<dbReference type="CDD" id="cd02850">
    <property type="entry name" value="E_set_Cellulase_N"/>
    <property type="match status" value="1"/>
</dbReference>
<dbReference type="PANTHER" id="PTHR22298">
    <property type="entry name" value="ENDO-1,4-BETA-GLUCANASE"/>
    <property type="match status" value="1"/>
</dbReference>
<proteinExistence type="inferred from homology"/>
<dbReference type="InterPro" id="IPR013783">
    <property type="entry name" value="Ig-like_fold"/>
</dbReference>
<keyword evidence="4" id="KW-0326">Glycosidase</keyword>
<dbReference type="CDD" id="cd10917">
    <property type="entry name" value="CE4_NodB_like_6s_7s"/>
    <property type="match status" value="1"/>
</dbReference>
<dbReference type="InterPro" id="IPR011330">
    <property type="entry name" value="Glyco_hydro/deAcase_b/a-brl"/>
</dbReference>
<dbReference type="Gene3D" id="1.50.10.10">
    <property type="match status" value="1"/>
</dbReference>
<dbReference type="Pfam" id="PF00759">
    <property type="entry name" value="Glyco_hydro_9"/>
    <property type="match status" value="1"/>
</dbReference>
<evidence type="ECO:0000256" key="1">
    <source>
        <dbReference type="ARBA" id="ARBA00007072"/>
    </source>
</evidence>
<dbReference type="OrthoDB" id="9808897at2"/>
<dbReference type="InterPro" id="IPR002509">
    <property type="entry name" value="NODB_dom"/>
</dbReference>
<comment type="similarity">
    <text evidence="1">Belongs to the glycosyl hydrolase 9 (cellulase E) family.</text>
</comment>
<keyword evidence="2" id="KW-0378">Hydrolase</keyword>
<dbReference type="AlphaFoldDB" id="A0A4U6D462"/>
<sequence>MASSFKTNDPVTSWIRINQLGYLPIGSKVAVWATKTEMLPAIFQLVNSKTSKVIFSGKVGKSFGKYGPFSRLLRLNFSGVKTAGSYYLKCGEAISPVFEIGNDVYAGAADFGLRYMRQQRSGFNPFLKDSCHTTDGYTMYGPMPDTTRIDVSGGWHDATDYLQYATTSANATYHLLAAYRDFPEAFSDRHLTNGLAGKNGTADVLDEARWGLDWLLKMHPRKDWLFNQLADDRDHVGFRLPTKDSANYGVGPGKGRPVYFATGQPQGLGKYKNKSTGVASIAGKFASAFALGSSIYQKTDSSLAHTLQDKSLSAYQLGLDKPGVAQTAPNRSPYFYEEDNWTDDMELGSAALYQLTGEKKYLDQSLTYSTEEKITPWMGADTARHYQWYPFHNFGHYELAKKTVGKSKTELIAYYREGIEKVWKKASENGFFRGIPFIWCSNNLTTSFAIQCYLYREISGDKKYEELEQACFDWLFGCNPWGKSMVYGLPAHGDTPRFPHSSLALLNQYPLDGGLVDGPVYGSIFRNLKGLKLEKEDQYADFQSDYVVYHDDFGDYSTNEPTMDGTASLIYLLAAKQHESKSGNSRKLPEKSHGAIIRGDQTKKKIALVFTGDEYGEGGEFISETLKKQNIKGSFFLTGNFYRTKGFQPIIAKLQKNGNYLGSHSDKHLLYCDWQKRDSLLVTKKEFETDLSNSLNELKKLNITKSEAGYFLPPYEWYNDSIAEWSRELGLKLVNFSPGTRSSADYTYPEMGKRYVDSETIYKSVFDFEQQSATGLNGFLLLIHIGTDPRRKDKFYNYLPKLIIDLKHRGYQFVKIDEMLL</sequence>
<evidence type="ECO:0000256" key="5">
    <source>
        <dbReference type="ARBA" id="ARBA00023326"/>
    </source>
</evidence>
<dbReference type="Gene3D" id="3.20.20.370">
    <property type="entry name" value="Glycoside hydrolase/deacetylase"/>
    <property type="match status" value="1"/>
</dbReference>
<dbReference type="InterPro" id="IPR008928">
    <property type="entry name" value="6-hairpin_glycosidase_sf"/>
</dbReference>
<evidence type="ECO:0000259" key="6">
    <source>
        <dbReference type="PROSITE" id="PS51677"/>
    </source>
</evidence>
<dbReference type="Pfam" id="PF01522">
    <property type="entry name" value="Polysacc_deac_1"/>
    <property type="match status" value="1"/>
</dbReference>
<gene>
    <name evidence="7" type="ORF">FDK13_17360</name>
</gene>
<keyword evidence="8" id="KW-1185">Reference proteome</keyword>
<protein>
    <submittedName>
        <fullName evidence="7">Cellulase</fullName>
    </submittedName>
</protein>
<reference evidence="7 8" key="1">
    <citation type="submission" date="2019-05" db="EMBL/GenBank/DDBJ databases">
        <title>Dyadobacter AR-3-8 sp. nov., isolated from arctic soil.</title>
        <authorList>
            <person name="Chaudhary D.K."/>
        </authorList>
    </citation>
    <scope>NUCLEOTIDE SEQUENCE [LARGE SCALE GENOMIC DNA]</scope>
    <source>
        <strain evidence="7 8">AR-3-8</strain>
    </source>
</reference>
<evidence type="ECO:0000256" key="3">
    <source>
        <dbReference type="ARBA" id="ARBA00023277"/>
    </source>
</evidence>
<dbReference type="SUPFAM" id="SSF88713">
    <property type="entry name" value="Glycoside hydrolase/deacetylase"/>
    <property type="match status" value="1"/>
</dbReference>
<dbReference type="InterPro" id="IPR004197">
    <property type="entry name" value="Cellulase_Ig-like"/>
</dbReference>
<keyword evidence="3" id="KW-0119">Carbohydrate metabolism</keyword>
<name>A0A4U6D462_9BACT</name>
<dbReference type="Proteomes" id="UP000304900">
    <property type="component" value="Unassembled WGS sequence"/>
</dbReference>
<dbReference type="GO" id="GO:0008810">
    <property type="term" value="F:cellulase activity"/>
    <property type="evidence" value="ECO:0007669"/>
    <property type="project" value="InterPro"/>
</dbReference>
<dbReference type="PROSITE" id="PS51677">
    <property type="entry name" value="NODB"/>
    <property type="match status" value="1"/>
</dbReference>
<dbReference type="SUPFAM" id="SSF48208">
    <property type="entry name" value="Six-hairpin glycosidases"/>
    <property type="match status" value="1"/>
</dbReference>
<accession>A0A4U6D462</accession>
<evidence type="ECO:0000256" key="2">
    <source>
        <dbReference type="ARBA" id="ARBA00022801"/>
    </source>
</evidence>
<dbReference type="RefSeq" id="WP_137341282.1">
    <property type="nucleotide sequence ID" value="NZ_SZVO01000008.1"/>
</dbReference>
<evidence type="ECO:0000313" key="7">
    <source>
        <dbReference type="EMBL" id="TKT90738.1"/>
    </source>
</evidence>
<dbReference type="GO" id="GO:0000272">
    <property type="term" value="P:polysaccharide catabolic process"/>
    <property type="evidence" value="ECO:0007669"/>
    <property type="project" value="UniProtKB-KW"/>
</dbReference>
<organism evidence="7 8">
    <name type="scientific">Dyadobacter frigoris</name>
    <dbReference type="NCBI Taxonomy" id="2576211"/>
    <lineage>
        <taxon>Bacteria</taxon>
        <taxon>Pseudomonadati</taxon>
        <taxon>Bacteroidota</taxon>
        <taxon>Cytophagia</taxon>
        <taxon>Cytophagales</taxon>
        <taxon>Spirosomataceae</taxon>
        <taxon>Dyadobacter</taxon>
    </lineage>
</organism>
<comment type="caution">
    <text evidence="7">The sequence shown here is derived from an EMBL/GenBank/DDBJ whole genome shotgun (WGS) entry which is preliminary data.</text>
</comment>
<dbReference type="EMBL" id="SZVO01000008">
    <property type="protein sequence ID" value="TKT90738.1"/>
    <property type="molecule type" value="Genomic_DNA"/>
</dbReference>
<dbReference type="Pfam" id="PF02927">
    <property type="entry name" value="CelD_N"/>
    <property type="match status" value="1"/>
</dbReference>